<protein>
    <submittedName>
        <fullName evidence="2">Uncharacterized protein</fullName>
    </submittedName>
</protein>
<reference evidence="2" key="1">
    <citation type="submission" date="2021-01" db="UniProtKB">
        <authorList>
            <consortium name="EnsemblPlants"/>
        </authorList>
    </citation>
    <scope>IDENTIFICATION</scope>
</reference>
<feature type="region of interest" description="Disordered" evidence="1">
    <location>
        <begin position="1"/>
        <end position="22"/>
    </location>
</feature>
<organism evidence="2 3">
    <name type="scientific">Kalanchoe fedtschenkoi</name>
    <name type="common">Lavender scallops</name>
    <name type="synonym">South American air plant</name>
    <dbReference type="NCBI Taxonomy" id="63787"/>
    <lineage>
        <taxon>Eukaryota</taxon>
        <taxon>Viridiplantae</taxon>
        <taxon>Streptophyta</taxon>
        <taxon>Embryophyta</taxon>
        <taxon>Tracheophyta</taxon>
        <taxon>Spermatophyta</taxon>
        <taxon>Magnoliopsida</taxon>
        <taxon>eudicotyledons</taxon>
        <taxon>Gunneridae</taxon>
        <taxon>Pentapetalae</taxon>
        <taxon>Saxifragales</taxon>
        <taxon>Crassulaceae</taxon>
        <taxon>Kalanchoe</taxon>
    </lineage>
</organism>
<evidence type="ECO:0000313" key="2">
    <source>
        <dbReference type="EnsemblPlants" id="Kaladp0067s0121.1.v1.1.CDS.1"/>
    </source>
</evidence>
<evidence type="ECO:0000256" key="1">
    <source>
        <dbReference type="SAM" id="MobiDB-lite"/>
    </source>
</evidence>
<accession>A0A7N1A298</accession>
<sequence>MEVELGEFVMNEEQEAGEDGGEVVEMGFREVSDCWKQGLIIRGMEVRPRDK</sequence>
<proteinExistence type="predicted"/>
<dbReference type="Pfam" id="PF14299">
    <property type="entry name" value="PP2"/>
    <property type="match status" value="1"/>
</dbReference>
<dbReference type="InterPro" id="IPR025886">
    <property type="entry name" value="PP2-like"/>
</dbReference>
<dbReference type="EnsemblPlants" id="Kaladp0067s0121.1.v1.1">
    <property type="protein sequence ID" value="Kaladp0067s0121.1.v1.1.CDS.1"/>
    <property type="gene ID" value="Kaladp0067s0121.v1.1"/>
</dbReference>
<dbReference type="AlphaFoldDB" id="A0A7N1A298"/>
<evidence type="ECO:0000313" key="3">
    <source>
        <dbReference type="Proteomes" id="UP000594263"/>
    </source>
</evidence>
<keyword evidence="3" id="KW-1185">Reference proteome</keyword>
<name>A0A7N1A298_KALFE</name>
<dbReference type="Proteomes" id="UP000594263">
    <property type="component" value="Unplaced"/>
</dbReference>
<dbReference type="Gramene" id="Kaladp0067s0121.1.v1.1">
    <property type="protein sequence ID" value="Kaladp0067s0121.1.v1.1.CDS.1"/>
    <property type="gene ID" value="Kaladp0067s0121.v1.1"/>
</dbReference>